<dbReference type="CDD" id="cd00498">
    <property type="entry name" value="Hsp33"/>
    <property type="match status" value="1"/>
</dbReference>
<dbReference type="PANTHER" id="PTHR30111:SF1">
    <property type="entry name" value="33 KDA CHAPERONIN"/>
    <property type="match status" value="1"/>
</dbReference>
<reference evidence="7 8" key="2">
    <citation type="journal article" date="2022" name="Mar. Drugs">
        <title>Bioassay-Guided Fractionation Leads to the Detection of Cholic Acid Generated by the Rare Thalassomonas sp.</title>
        <authorList>
            <person name="Pheiffer F."/>
            <person name="Schneider Y.K."/>
            <person name="Hansen E.H."/>
            <person name="Andersen J.H."/>
            <person name="Isaksson J."/>
            <person name="Busche T."/>
            <person name="R C."/>
            <person name="Kalinowski J."/>
            <person name="Zyl L.V."/>
            <person name="Trindade M."/>
        </authorList>
    </citation>
    <scope>NUCLEOTIDE SEQUENCE [LARGE SCALE GENOMIC DNA]</scope>
    <source>
        <strain evidence="7 8">XOM25</strain>
    </source>
</reference>
<evidence type="ECO:0000256" key="4">
    <source>
        <dbReference type="ARBA" id="ARBA00023186"/>
    </source>
</evidence>
<feature type="disulfide bond" description="Redox-active" evidence="6">
    <location>
        <begin position="263"/>
        <end position="266"/>
    </location>
</feature>
<evidence type="ECO:0000256" key="6">
    <source>
        <dbReference type="HAMAP-Rule" id="MF_00117"/>
    </source>
</evidence>
<keyword evidence="8" id="KW-1185">Reference proteome</keyword>
<dbReference type="Gene3D" id="3.90.1280.10">
    <property type="entry name" value="HSP33 redox switch-like"/>
    <property type="match status" value="1"/>
</dbReference>
<dbReference type="NCBIfam" id="NF001033">
    <property type="entry name" value="PRK00114.1"/>
    <property type="match status" value="1"/>
</dbReference>
<sequence>MSRTDVLNRYLFDDLHARGELVQLKQSYQEIIGQHDYPAGVRTLLGELLSATCLLTATLKFEGEITVQLQGDGPVGYIAVNGNHNQQMRGIARLKEATEEKGLQALIGKGNMIITIRPSQGEAYQGIVALDRETLADCLAHYFEVSEQIPTKIWLFCNEQALETGGTLVQLMPDGEDKEKQHQDFEHLCQLTQTIKSEELFTLDAETLLYRLYHQEEVRLFEPQQVSYQCSCSTEKCLAAITQIEPAELKSILAEQGNLSMTCDYCMTTYAFNEQDLSSYLSEGGKDSPTAGGTVTKH</sequence>
<dbReference type="Gene3D" id="3.55.30.10">
    <property type="entry name" value="Hsp33 domain"/>
    <property type="match status" value="1"/>
</dbReference>
<evidence type="ECO:0000256" key="2">
    <source>
        <dbReference type="ARBA" id="ARBA00022833"/>
    </source>
</evidence>
<dbReference type="Gene3D" id="1.10.287.480">
    <property type="entry name" value="helix hairpin bin"/>
    <property type="match status" value="1"/>
</dbReference>
<organism evidence="7 8">
    <name type="scientific">Thalassomonas viridans</name>
    <dbReference type="NCBI Taxonomy" id="137584"/>
    <lineage>
        <taxon>Bacteria</taxon>
        <taxon>Pseudomonadati</taxon>
        <taxon>Pseudomonadota</taxon>
        <taxon>Gammaproteobacteria</taxon>
        <taxon>Alteromonadales</taxon>
        <taxon>Colwelliaceae</taxon>
        <taxon>Thalassomonas</taxon>
    </lineage>
</organism>
<reference evidence="7 8" key="1">
    <citation type="journal article" date="2015" name="Genome Announc.">
        <title>Draft Genome Sequences of Marine Isolates of Thalassomonas viridans and Thalassomonas actiniarum.</title>
        <authorList>
            <person name="Olonade I."/>
            <person name="van Zyl L.J."/>
            <person name="Trindade M."/>
        </authorList>
    </citation>
    <scope>NUCLEOTIDE SEQUENCE [LARGE SCALE GENOMIC DNA]</scope>
    <source>
        <strain evidence="7 8">XOM25</strain>
    </source>
</reference>
<comment type="function">
    <text evidence="6">Redox regulated molecular chaperone. Protects both thermally unfolding and oxidatively damaged proteins from irreversible aggregation. Plays an important role in the bacterial defense system toward oxidative stress.</text>
</comment>
<dbReference type="SUPFAM" id="SSF64397">
    <property type="entry name" value="Hsp33 domain"/>
    <property type="match status" value="1"/>
</dbReference>
<dbReference type="PIRSF" id="PIRSF005261">
    <property type="entry name" value="Heat_shock_Hsp33"/>
    <property type="match status" value="1"/>
</dbReference>
<dbReference type="GO" id="GO:0042026">
    <property type="term" value="P:protein refolding"/>
    <property type="evidence" value="ECO:0007669"/>
    <property type="project" value="TreeGrafter"/>
</dbReference>
<evidence type="ECO:0000256" key="1">
    <source>
        <dbReference type="ARBA" id="ARBA00022490"/>
    </source>
</evidence>
<feature type="disulfide bond" description="Redox-active" evidence="6">
    <location>
        <begin position="230"/>
        <end position="232"/>
    </location>
</feature>
<keyword evidence="5 6" id="KW-0676">Redox-active center</keyword>
<dbReference type="Pfam" id="PF01430">
    <property type="entry name" value="HSP33"/>
    <property type="match status" value="1"/>
</dbReference>
<dbReference type="Proteomes" id="UP000032352">
    <property type="component" value="Chromosome"/>
</dbReference>
<dbReference type="HAMAP" id="MF_00117">
    <property type="entry name" value="HslO"/>
    <property type="match status" value="1"/>
</dbReference>
<dbReference type="EMBL" id="CP059733">
    <property type="protein sequence ID" value="WDE05622.1"/>
    <property type="molecule type" value="Genomic_DNA"/>
</dbReference>
<evidence type="ECO:0000256" key="3">
    <source>
        <dbReference type="ARBA" id="ARBA00023157"/>
    </source>
</evidence>
<dbReference type="SUPFAM" id="SSF118352">
    <property type="entry name" value="HSP33 redox switch-like"/>
    <property type="match status" value="1"/>
</dbReference>
<keyword evidence="1 6" id="KW-0963">Cytoplasm</keyword>
<dbReference type="KEGG" id="tvd:SG34_001370"/>
<keyword evidence="2 6" id="KW-0862">Zinc</keyword>
<protein>
    <recommendedName>
        <fullName evidence="6">33 kDa chaperonin</fullName>
    </recommendedName>
    <alternativeName>
        <fullName evidence="6">Heat shock protein 33 homolog</fullName>
        <shortName evidence="6">HSP33</shortName>
    </alternativeName>
</protein>
<dbReference type="InterPro" id="IPR016153">
    <property type="entry name" value="Heat_shock_Hsp33_N"/>
</dbReference>
<dbReference type="GO" id="GO:0044183">
    <property type="term" value="F:protein folding chaperone"/>
    <property type="evidence" value="ECO:0007669"/>
    <property type="project" value="TreeGrafter"/>
</dbReference>
<dbReference type="RefSeq" id="WP_044841133.1">
    <property type="nucleotide sequence ID" value="NZ_CP059733.1"/>
</dbReference>
<dbReference type="InterPro" id="IPR023212">
    <property type="entry name" value="Hsp33_helix_hairpin_bin_dom_sf"/>
</dbReference>
<dbReference type="GO" id="GO:0051082">
    <property type="term" value="F:unfolded protein binding"/>
    <property type="evidence" value="ECO:0007669"/>
    <property type="project" value="UniProtKB-UniRule"/>
</dbReference>
<evidence type="ECO:0000313" key="8">
    <source>
        <dbReference type="Proteomes" id="UP000032352"/>
    </source>
</evidence>
<evidence type="ECO:0000313" key="7">
    <source>
        <dbReference type="EMBL" id="WDE05622.1"/>
    </source>
</evidence>
<comment type="subcellular location">
    <subcellularLocation>
        <location evidence="6">Cytoplasm</location>
    </subcellularLocation>
</comment>
<dbReference type="GO" id="GO:0005737">
    <property type="term" value="C:cytoplasm"/>
    <property type="evidence" value="ECO:0007669"/>
    <property type="project" value="UniProtKB-SubCell"/>
</dbReference>
<dbReference type="PANTHER" id="PTHR30111">
    <property type="entry name" value="33 KDA CHAPERONIN"/>
    <property type="match status" value="1"/>
</dbReference>
<dbReference type="AlphaFoldDB" id="A0AAF0C7S2"/>
<dbReference type="InterPro" id="IPR000397">
    <property type="entry name" value="Heat_shock_Hsp33"/>
</dbReference>
<evidence type="ECO:0000256" key="5">
    <source>
        <dbReference type="ARBA" id="ARBA00023284"/>
    </source>
</evidence>
<comment type="similarity">
    <text evidence="6">Belongs to the HSP33 family.</text>
</comment>
<comment type="PTM">
    <text evidence="6">Under oxidizing conditions two disulfide bonds are formed involving the reactive cysteines. Under reducing conditions zinc is bound to the reactive cysteines and the protein is inactive.</text>
</comment>
<name>A0AAF0C7S2_9GAMM</name>
<accession>A0AAF0C7S2</accession>
<proteinExistence type="inferred from homology"/>
<gene>
    <name evidence="6 7" type="primary">hslO</name>
    <name evidence="7" type="ORF">SG34_001370</name>
</gene>
<keyword evidence="4 6" id="KW-0143">Chaperone</keyword>
<dbReference type="InterPro" id="IPR016154">
    <property type="entry name" value="Heat_shock_Hsp33_C"/>
</dbReference>
<keyword evidence="3 6" id="KW-1015">Disulfide bond</keyword>